<protein>
    <submittedName>
        <fullName evidence="3">Methyl coenzyme M reductase operon protein C</fullName>
    </submittedName>
</protein>
<dbReference type="AlphaFoldDB" id="A0A444L8H8"/>
<gene>
    <name evidence="3" type="ORF">Metus_0599</name>
</gene>
<dbReference type="NCBIfam" id="TIGR03264">
    <property type="entry name" value="met_CoM_red_C"/>
    <property type="match status" value="1"/>
</dbReference>
<organism evidence="3 4">
    <name type="scientific">Methanosuratincola subterraneus</name>
    <dbReference type="NCBI Taxonomy" id="2593994"/>
    <lineage>
        <taxon>Archaea</taxon>
        <taxon>Thermoproteota</taxon>
        <taxon>Methanosuratincolia</taxon>
        <taxon>Candidatus Methanomethylicales</taxon>
        <taxon>Candidatus Methanomethylicaceae</taxon>
        <taxon>Candidatus Methanosuratincola (ex Vanwonterghem et al. 2016)</taxon>
    </lineage>
</organism>
<dbReference type="PIRSF" id="PIRSF003137">
    <property type="entry name" value="McrC"/>
    <property type="match status" value="1"/>
</dbReference>
<evidence type="ECO:0000313" key="3">
    <source>
        <dbReference type="EMBL" id="RWX73820.1"/>
    </source>
</evidence>
<evidence type="ECO:0000313" key="4">
    <source>
        <dbReference type="Proteomes" id="UP000288215"/>
    </source>
</evidence>
<dbReference type="InterPro" id="IPR026327">
    <property type="entry name" value="Me_CoM_Rdtase_prot-C-like"/>
</dbReference>
<keyword evidence="1" id="KW-0484">Methanogenesis</keyword>
<comment type="caution">
    <text evidence="3">The sequence shown here is derived from an EMBL/GenBank/DDBJ whole genome shotgun (WGS) entry which is preliminary data.</text>
</comment>
<reference evidence="3 4" key="1">
    <citation type="submission" date="2018-12" db="EMBL/GenBank/DDBJ databases">
        <title>The complete genome of the methanogenic archaea of the candidate phylum Verstraetearchaeota, obtained from the metagenome of underground thermal water.</title>
        <authorList>
            <person name="Kadnikov V.V."/>
            <person name="Mardanov A.V."/>
            <person name="Beletsky A.V."/>
            <person name="Karnachuk O.V."/>
            <person name="Ravin N.V."/>
        </authorList>
    </citation>
    <scope>NUCLEOTIDE SEQUENCE [LARGE SCALE GENOMIC DNA]</scope>
    <source>
        <strain evidence="3">Ch88</strain>
    </source>
</reference>
<dbReference type="GO" id="GO:0015948">
    <property type="term" value="P:methanogenesis"/>
    <property type="evidence" value="ECO:0007669"/>
    <property type="project" value="UniProtKB-KW"/>
</dbReference>
<dbReference type="Pfam" id="PF04609">
    <property type="entry name" value="MCR_C"/>
    <property type="match status" value="1"/>
</dbReference>
<evidence type="ECO:0000256" key="2">
    <source>
        <dbReference type="ARBA" id="ARBA00025920"/>
    </source>
</evidence>
<dbReference type="EMBL" id="RXGA01000002">
    <property type="protein sequence ID" value="RWX73820.1"/>
    <property type="molecule type" value="Genomic_DNA"/>
</dbReference>
<comment type="subunit">
    <text evidence="2">MCR is composed of three subunits: alpha, beta, and gamma. The function of proteins C and D is not known.</text>
</comment>
<name>A0A444L8H8_METS7</name>
<dbReference type="Proteomes" id="UP000288215">
    <property type="component" value="Unassembled WGS sequence"/>
</dbReference>
<accession>A0A444L8H8</accession>
<proteinExistence type="predicted"/>
<sequence>MQDSIGRDVQIVDCRESMGIGEGGGLAQRGTISESESFEVVAIAMSPSKRHITKPICEITYGLREQGIRTSVLVLESGAGVPPDSPYGGAPGGSMAGMNEKEVFQIRRFKLALIHLGGISGHVVHKAKSFLRYVDIPAIVVCEAPVDYEDFAKVGIITRLVRPPPGKVECAGVIVDLVTGVVRGVSCPRDKLNEIVIKVKFWLSKVDSKEVILGRNNVG</sequence>
<dbReference type="InterPro" id="IPR007687">
    <property type="entry name" value="Me_CoM_Rdtase_prot-C"/>
</dbReference>
<evidence type="ECO:0000256" key="1">
    <source>
        <dbReference type="ARBA" id="ARBA00022994"/>
    </source>
</evidence>